<dbReference type="EMBL" id="FKLO01000082">
    <property type="protein sequence ID" value="SAM72280.1"/>
    <property type="molecule type" value="Genomic_DNA"/>
</dbReference>
<proteinExistence type="predicted"/>
<evidence type="ECO:0000256" key="1">
    <source>
        <dbReference type="ARBA" id="ARBA00004429"/>
    </source>
</evidence>
<feature type="transmembrane region" description="Helical" evidence="10">
    <location>
        <begin position="314"/>
        <end position="334"/>
    </location>
</feature>
<dbReference type="GO" id="GO:0005886">
    <property type="term" value="C:plasma membrane"/>
    <property type="evidence" value="ECO:0007669"/>
    <property type="project" value="UniProtKB-SubCell"/>
</dbReference>
<feature type="transmembrane region" description="Helical" evidence="10">
    <location>
        <begin position="192"/>
        <end position="211"/>
    </location>
</feature>
<sequence>MRLRDELGPTLRLAVPLILMQLLSFAQPVVDTVMAGRHSDLTLASVALAAQIFAFIYLFMVGCALAMTAAISQANGRDDRAQIRSNFQQGIWMLAFLGVAATILTFIGAYIPAWLGSTPDIAREASRYLLTLAPGAGICIVGLAGRCFLEGMAYPRTTVIVQALLIPTNIVGNYVFLYGFGPIPALGVPGMALSTALCYAIFAAFVFTAIARNPRWRPYRPYQRFARPDMAAIRRYFSVGLPIALALVMETGLFTVVGLIVSRTNEINAAANQIALNYAGISFMVPLGLANALTIRCGNAYGKGDYHALRQRALGGMMVVAIIMVFMALIPLLFRQDIAALYSSNPDIIAIASSILLLVALFQIGDGMQVCTAGILRGIHDTRMPMVYAFIGYWLIGFPAALAGYYFLDIGVAGLWIGMVVGLSITAVLGVRRVLWQIRKR</sequence>
<feature type="transmembrane region" description="Helical" evidence="10">
    <location>
        <begin position="346"/>
        <end position="365"/>
    </location>
</feature>
<keyword evidence="8 10" id="KW-0472">Membrane</keyword>
<evidence type="ECO:0000313" key="12">
    <source>
        <dbReference type="Proteomes" id="UP000190837"/>
    </source>
</evidence>
<evidence type="ECO:0000256" key="6">
    <source>
        <dbReference type="ARBA" id="ARBA00022989"/>
    </source>
</evidence>
<feature type="transmembrane region" description="Helical" evidence="10">
    <location>
        <begin position="414"/>
        <end position="435"/>
    </location>
</feature>
<dbReference type="PIRSF" id="PIRSF006603">
    <property type="entry name" value="DinF"/>
    <property type="match status" value="1"/>
</dbReference>
<dbReference type="PANTHER" id="PTHR43298">
    <property type="entry name" value="MULTIDRUG RESISTANCE PROTEIN NORM-RELATED"/>
    <property type="match status" value="1"/>
</dbReference>
<evidence type="ECO:0000256" key="8">
    <source>
        <dbReference type="ARBA" id="ARBA00023136"/>
    </source>
</evidence>
<keyword evidence="6 10" id="KW-1133">Transmembrane helix</keyword>
<comment type="subcellular location">
    <subcellularLocation>
        <location evidence="1">Cell inner membrane</location>
        <topology evidence="1">Multi-pass membrane protein</topology>
    </subcellularLocation>
</comment>
<organism evidence="11 12">
    <name type="scientific">Cardiobacterium hominis</name>
    <dbReference type="NCBI Taxonomy" id="2718"/>
    <lineage>
        <taxon>Bacteria</taxon>
        <taxon>Pseudomonadati</taxon>
        <taxon>Pseudomonadota</taxon>
        <taxon>Gammaproteobacteria</taxon>
        <taxon>Cardiobacteriales</taxon>
        <taxon>Cardiobacteriaceae</taxon>
        <taxon>Cardiobacterium</taxon>
    </lineage>
</organism>
<keyword evidence="4" id="KW-1003">Cell membrane</keyword>
<dbReference type="Pfam" id="PF01554">
    <property type="entry name" value="MatE"/>
    <property type="match status" value="2"/>
</dbReference>
<evidence type="ECO:0000256" key="2">
    <source>
        <dbReference type="ARBA" id="ARBA00022448"/>
    </source>
</evidence>
<dbReference type="Proteomes" id="UP000190837">
    <property type="component" value="Unassembled WGS sequence"/>
</dbReference>
<feature type="transmembrane region" description="Helical" evidence="10">
    <location>
        <begin position="91"/>
        <end position="115"/>
    </location>
</feature>
<keyword evidence="7" id="KW-0406">Ion transport</keyword>
<keyword evidence="2" id="KW-0813">Transport</keyword>
<dbReference type="NCBIfam" id="TIGR00797">
    <property type="entry name" value="matE"/>
    <property type="match status" value="1"/>
</dbReference>
<evidence type="ECO:0000256" key="4">
    <source>
        <dbReference type="ARBA" id="ARBA00022475"/>
    </source>
</evidence>
<accession>A0A1C3H7G6</accession>
<feature type="transmembrane region" description="Helical" evidence="10">
    <location>
        <begin position="161"/>
        <end position="180"/>
    </location>
</feature>
<dbReference type="InterPro" id="IPR048279">
    <property type="entry name" value="MdtK-like"/>
</dbReference>
<dbReference type="InterPro" id="IPR002528">
    <property type="entry name" value="MATE_fam"/>
</dbReference>
<dbReference type="RefSeq" id="WP_079542242.1">
    <property type="nucleotide sequence ID" value="NZ_FKLO01000082.1"/>
</dbReference>
<evidence type="ECO:0000256" key="9">
    <source>
        <dbReference type="ARBA" id="ARBA00031636"/>
    </source>
</evidence>
<dbReference type="GO" id="GO:0015297">
    <property type="term" value="F:antiporter activity"/>
    <property type="evidence" value="ECO:0007669"/>
    <property type="project" value="UniProtKB-KW"/>
</dbReference>
<reference evidence="12" key="1">
    <citation type="submission" date="2016-04" db="EMBL/GenBank/DDBJ databases">
        <authorList>
            <person name="Tagini F."/>
        </authorList>
    </citation>
    <scope>NUCLEOTIDE SEQUENCE [LARGE SCALE GENOMIC DNA]</scope>
    <source>
        <strain evidence="12">CHUV0807</strain>
    </source>
</reference>
<feature type="transmembrane region" description="Helical" evidence="10">
    <location>
        <begin position="274"/>
        <end position="293"/>
    </location>
</feature>
<feature type="transmembrane region" description="Helical" evidence="10">
    <location>
        <begin position="236"/>
        <end position="262"/>
    </location>
</feature>
<dbReference type="CDD" id="cd13131">
    <property type="entry name" value="MATE_NorM_like"/>
    <property type="match status" value="1"/>
</dbReference>
<dbReference type="PANTHER" id="PTHR43298:SF2">
    <property type="entry name" value="FMN_FAD EXPORTER YEEO-RELATED"/>
    <property type="match status" value="1"/>
</dbReference>
<evidence type="ECO:0000313" key="11">
    <source>
        <dbReference type="EMBL" id="SAM72280.1"/>
    </source>
</evidence>
<keyword evidence="3" id="KW-0050">Antiport</keyword>
<gene>
    <name evidence="11" type="ORF">CHUV0807_2446</name>
</gene>
<dbReference type="GO" id="GO:0042910">
    <property type="term" value="F:xenobiotic transmembrane transporter activity"/>
    <property type="evidence" value="ECO:0007669"/>
    <property type="project" value="InterPro"/>
</dbReference>
<dbReference type="InterPro" id="IPR050222">
    <property type="entry name" value="MATE_MdtK"/>
</dbReference>
<keyword evidence="5 10" id="KW-0812">Transmembrane</keyword>
<feature type="transmembrane region" description="Helical" evidence="10">
    <location>
        <begin position="42"/>
        <end position="70"/>
    </location>
</feature>
<feature type="transmembrane region" description="Helical" evidence="10">
    <location>
        <begin position="127"/>
        <end position="149"/>
    </location>
</feature>
<name>A0A1C3H7G6_9GAMM</name>
<dbReference type="AlphaFoldDB" id="A0A1C3H7G6"/>
<evidence type="ECO:0000256" key="5">
    <source>
        <dbReference type="ARBA" id="ARBA00022692"/>
    </source>
</evidence>
<feature type="transmembrane region" description="Helical" evidence="10">
    <location>
        <begin position="386"/>
        <end position="408"/>
    </location>
</feature>
<dbReference type="GO" id="GO:0006811">
    <property type="term" value="P:monoatomic ion transport"/>
    <property type="evidence" value="ECO:0007669"/>
    <property type="project" value="UniProtKB-KW"/>
</dbReference>
<evidence type="ECO:0000256" key="3">
    <source>
        <dbReference type="ARBA" id="ARBA00022449"/>
    </source>
</evidence>
<protein>
    <recommendedName>
        <fullName evidence="9">Multidrug-efflux transporter</fullName>
    </recommendedName>
</protein>
<evidence type="ECO:0000256" key="7">
    <source>
        <dbReference type="ARBA" id="ARBA00023065"/>
    </source>
</evidence>
<evidence type="ECO:0000256" key="10">
    <source>
        <dbReference type="SAM" id="Phobius"/>
    </source>
</evidence>